<organism evidence="3 4">
    <name type="scientific">Turnera subulata</name>
    <dbReference type="NCBI Taxonomy" id="218843"/>
    <lineage>
        <taxon>Eukaryota</taxon>
        <taxon>Viridiplantae</taxon>
        <taxon>Streptophyta</taxon>
        <taxon>Embryophyta</taxon>
        <taxon>Tracheophyta</taxon>
        <taxon>Spermatophyta</taxon>
        <taxon>Magnoliopsida</taxon>
        <taxon>eudicotyledons</taxon>
        <taxon>Gunneridae</taxon>
        <taxon>Pentapetalae</taxon>
        <taxon>rosids</taxon>
        <taxon>fabids</taxon>
        <taxon>Malpighiales</taxon>
        <taxon>Passifloraceae</taxon>
        <taxon>Turnera</taxon>
    </lineage>
</organism>
<dbReference type="InterPro" id="IPR057135">
    <property type="entry name" value="At4g27190-like_LRR"/>
</dbReference>
<feature type="domain" description="Disease resistance protein At4g27190-like leucine-rich repeats" evidence="2">
    <location>
        <begin position="2"/>
        <end position="88"/>
    </location>
</feature>
<comment type="caution">
    <text evidence="3">The sequence shown here is derived from an EMBL/GenBank/DDBJ whole genome shotgun (WGS) entry which is preliminary data.</text>
</comment>
<dbReference type="InterPro" id="IPR050905">
    <property type="entry name" value="Plant_NBS-LRR"/>
</dbReference>
<evidence type="ECO:0000313" key="3">
    <source>
        <dbReference type="EMBL" id="KAJ4837023.1"/>
    </source>
</evidence>
<keyword evidence="1" id="KW-0611">Plant defense</keyword>
<dbReference type="Proteomes" id="UP001141552">
    <property type="component" value="Unassembled WGS sequence"/>
</dbReference>
<protein>
    <recommendedName>
        <fullName evidence="2">Disease resistance protein At4g27190-like leucine-rich repeats domain-containing protein</fullName>
    </recommendedName>
</protein>
<reference evidence="3" key="1">
    <citation type="submission" date="2022-02" db="EMBL/GenBank/DDBJ databases">
        <authorList>
            <person name="Henning P.M."/>
            <person name="McCubbin A.G."/>
            <person name="Shore J.S."/>
        </authorList>
    </citation>
    <scope>NUCLEOTIDE SEQUENCE</scope>
    <source>
        <strain evidence="3">F60SS</strain>
        <tissue evidence="3">Leaves</tissue>
    </source>
</reference>
<name>A0A9Q0FT17_9ROSI</name>
<dbReference type="Pfam" id="PF23247">
    <property type="entry name" value="LRR_RPS2"/>
    <property type="match status" value="1"/>
</dbReference>
<dbReference type="PANTHER" id="PTHR33463">
    <property type="entry name" value="NB-ARC DOMAIN-CONTAINING PROTEIN-RELATED"/>
    <property type="match status" value="1"/>
</dbReference>
<keyword evidence="4" id="KW-1185">Reference proteome</keyword>
<dbReference type="AlphaFoldDB" id="A0A9Q0FT17"/>
<dbReference type="InterPro" id="IPR032675">
    <property type="entry name" value="LRR_dom_sf"/>
</dbReference>
<dbReference type="SUPFAM" id="SSF52047">
    <property type="entry name" value="RNI-like"/>
    <property type="match status" value="1"/>
</dbReference>
<evidence type="ECO:0000259" key="2">
    <source>
        <dbReference type="Pfam" id="PF23247"/>
    </source>
</evidence>
<dbReference type="EMBL" id="JAKUCV010003964">
    <property type="protein sequence ID" value="KAJ4837023.1"/>
    <property type="molecule type" value="Genomic_DNA"/>
</dbReference>
<dbReference type="Gene3D" id="3.80.10.10">
    <property type="entry name" value="Ribonuclease Inhibitor"/>
    <property type="match status" value="1"/>
</dbReference>
<accession>A0A9Q0FT17</accession>
<sequence>MKTLFPPGLLQNLKNMEDLYVVKCEGMEEIIAGDGSGPSYITSQFSLPKLRRLRLYHLPRLTSICDGPLICEFLEVLEIVECEKLKKIPIVPPLPFLRKGDFGSTELLEQFKQDHPSAKDILQHVPYYYGSSWLTEFDSD</sequence>
<reference evidence="3" key="2">
    <citation type="journal article" date="2023" name="Plants (Basel)">
        <title>Annotation of the Turnera subulata (Passifloraceae) Draft Genome Reveals the S-Locus Evolved after the Divergence of Turneroideae from Passifloroideae in a Stepwise Manner.</title>
        <authorList>
            <person name="Henning P.M."/>
            <person name="Roalson E.H."/>
            <person name="Mir W."/>
            <person name="McCubbin A.G."/>
            <person name="Shore J.S."/>
        </authorList>
    </citation>
    <scope>NUCLEOTIDE SEQUENCE</scope>
    <source>
        <strain evidence="3">F60SS</strain>
    </source>
</reference>
<evidence type="ECO:0000313" key="4">
    <source>
        <dbReference type="Proteomes" id="UP001141552"/>
    </source>
</evidence>
<proteinExistence type="predicted"/>
<evidence type="ECO:0000256" key="1">
    <source>
        <dbReference type="ARBA" id="ARBA00022821"/>
    </source>
</evidence>
<dbReference type="PANTHER" id="PTHR33463:SF187">
    <property type="entry name" value="AND NB-ARC DOMAIN DISEASE RESISTANCE PROTEIN, PUTATIVE-RELATED"/>
    <property type="match status" value="1"/>
</dbReference>
<gene>
    <name evidence="3" type="ORF">Tsubulata_011801</name>
</gene>